<reference evidence="1" key="1">
    <citation type="submission" date="2021-02" db="EMBL/GenBank/DDBJ databases">
        <authorList>
            <person name="Nowell W R."/>
        </authorList>
    </citation>
    <scope>NUCLEOTIDE SEQUENCE</scope>
</reference>
<organism evidence="1 2">
    <name type="scientific">Didymodactylos carnosus</name>
    <dbReference type="NCBI Taxonomy" id="1234261"/>
    <lineage>
        <taxon>Eukaryota</taxon>
        <taxon>Metazoa</taxon>
        <taxon>Spiralia</taxon>
        <taxon>Gnathifera</taxon>
        <taxon>Rotifera</taxon>
        <taxon>Eurotatoria</taxon>
        <taxon>Bdelloidea</taxon>
        <taxon>Philodinida</taxon>
        <taxon>Philodinidae</taxon>
        <taxon>Didymodactylos</taxon>
    </lineage>
</organism>
<comment type="caution">
    <text evidence="1">The sequence shown here is derived from an EMBL/GenBank/DDBJ whole genome shotgun (WGS) entry which is preliminary data.</text>
</comment>
<sequence length="751" mass="86467">MECGDETRQSNNLMLASVWTMRFTASVAADTTISQEFHRTLSASHQFRVSETDLLKLNDIRKKNLAKHRRRQFELIGLPLDDPSQMEHGLTWFKSRNSQQSSVDDSRYPITTKNRKNSRVDTEYLYILLAHLKKYNPFCGLCVDSRYFGRRNMPPTGLLLRVVLVCAGRPHCQFKCSVTLQNSGQCYVFPIQNSVRHNARQRVCRPIREPLRKILKDKFKSGASVCAIHREYSAKRTSSEKSAFNYDFTGSTRKTFKKIKAEATVDTLLDPDEGKSLDELYKSTMAQINPGGKVPGALQVVCRHPLHLIVHTEASIRLFDCLVSSPHSIISWDATGSVVKAKNGKTILYYELTMTQSNVVEENSLIPITFMISESHTLKMVVNWMNWLKEHYKKTFEGKQFPKPEFVLSDRAQVFLQASLEVFNNSESYEMFLDRAYRIVTGQPHTNDLQQTNIHACLAHVMLAFRKITNKFMSSDLRELAMWAVAVIINTSVWSDMVANWRLICEYFLNLDTDKHDPIHHSLLMYRIQSLDANPNIQTCLRHQFTVKTEMKDNYKFEDGSTDDDDNTITKKIMSTSTKKLKTMSGLRTIDEEAELNSFNSLFRTTFNRIFEQCLESRGNAVNIKKETTMRMKGNCDWLTYLNKNFMPTVAIWSNLLLGNLKRHCSKVRSFNRFLLDKEIQRTTANSERRMGILKRTQLGGEVHGRLDVVLSILIQDLVQFVHSFTLGIVNVNLNANQSLQQEHFIPVQEQ</sequence>
<dbReference type="Proteomes" id="UP000682733">
    <property type="component" value="Unassembled WGS sequence"/>
</dbReference>
<dbReference type="EMBL" id="CAJOBA010004358">
    <property type="protein sequence ID" value="CAF3710828.1"/>
    <property type="molecule type" value="Genomic_DNA"/>
</dbReference>
<accession>A0A8S2I5I2</accession>
<name>A0A8S2I5I2_9BILA</name>
<protein>
    <submittedName>
        <fullName evidence="1">Uncharacterized protein</fullName>
    </submittedName>
</protein>
<evidence type="ECO:0000313" key="2">
    <source>
        <dbReference type="Proteomes" id="UP000682733"/>
    </source>
</evidence>
<evidence type="ECO:0000313" key="1">
    <source>
        <dbReference type="EMBL" id="CAF3710828.1"/>
    </source>
</evidence>
<dbReference type="AlphaFoldDB" id="A0A8S2I5I2"/>
<proteinExistence type="predicted"/>
<gene>
    <name evidence="1" type="ORF">TMI583_LOCUS11331</name>
</gene>